<dbReference type="InterPro" id="IPR027417">
    <property type="entry name" value="P-loop_NTPase"/>
</dbReference>
<dbReference type="EMBL" id="JACSPU010000001">
    <property type="protein sequence ID" value="MBD8013387.1"/>
    <property type="molecule type" value="Genomic_DNA"/>
</dbReference>
<keyword evidence="3" id="KW-1185">Reference proteome</keyword>
<gene>
    <name evidence="2" type="ORF">H9630_01045</name>
</gene>
<proteinExistence type="predicted"/>
<evidence type="ECO:0000259" key="1">
    <source>
        <dbReference type="Pfam" id="PF00350"/>
    </source>
</evidence>
<comment type="caution">
    <text evidence="2">The sequence shown here is derived from an EMBL/GenBank/DDBJ whole genome shotgun (WGS) entry which is preliminary data.</text>
</comment>
<dbReference type="InterPro" id="IPR051943">
    <property type="entry name" value="TRAFAC_Dynamin-like_GTPase"/>
</dbReference>
<evidence type="ECO:0000313" key="3">
    <source>
        <dbReference type="Proteomes" id="UP000658980"/>
    </source>
</evidence>
<dbReference type="PANTHER" id="PTHR43681:SF1">
    <property type="entry name" value="SARCALUMENIN"/>
    <property type="match status" value="1"/>
</dbReference>
<protein>
    <submittedName>
        <fullName evidence="2">Dynamin family protein</fullName>
    </submittedName>
</protein>
<organism evidence="2 3">
    <name type="scientific">Planococcus wigleyi</name>
    <dbReference type="NCBI Taxonomy" id="2762216"/>
    <lineage>
        <taxon>Bacteria</taxon>
        <taxon>Bacillati</taxon>
        <taxon>Bacillota</taxon>
        <taxon>Bacilli</taxon>
        <taxon>Bacillales</taxon>
        <taxon>Caryophanaceae</taxon>
        <taxon>Planococcus</taxon>
    </lineage>
</organism>
<dbReference type="InterPro" id="IPR045063">
    <property type="entry name" value="Dynamin_N"/>
</dbReference>
<dbReference type="PANTHER" id="PTHR43681">
    <property type="entry name" value="TRANSMEMBRANE GTPASE FZO"/>
    <property type="match status" value="1"/>
</dbReference>
<reference evidence="2 3" key="1">
    <citation type="submission" date="2020-08" db="EMBL/GenBank/DDBJ databases">
        <title>A Genomic Blueprint of the Chicken Gut Microbiome.</title>
        <authorList>
            <person name="Gilroy R."/>
            <person name="Ravi A."/>
            <person name="Getino M."/>
            <person name="Pursley I."/>
            <person name="Horton D.L."/>
            <person name="Alikhan N.-F."/>
            <person name="Baker D."/>
            <person name="Gharbi K."/>
            <person name="Hall N."/>
            <person name="Watson M."/>
            <person name="Adriaenssens E.M."/>
            <person name="Foster-Nyarko E."/>
            <person name="Jarju S."/>
            <person name="Secka A."/>
            <person name="Antonio M."/>
            <person name="Oren A."/>
            <person name="Chaudhuri R."/>
            <person name="La Ragione R.M."/>
            <person name="Hildebrand F."/>
            <person name="Pallen M.J."/>
        </authorList>
    </citation>
    <scope>NUCLEOTIDE SEQUENCE [LARGE SCALE GENOMIC DNA]</scope>
    <source>
        <strain evidence="2 3">Sa1BUA13</strain>
    </source>
</reference>
<name>A0ABR8W8T0_9BACL</name>
<evidence type="ECO:0000313" key="2">
    <source>
        <dbReference type="EMBL" id="MBD8013387.1"/>
    </source>
</evidence>
<sequence length="598" mass="67409">MSVHENITDLYTKMNNSPIREMIRSEKKSPLEIDTDFISEDTNRLKILIDNLREPLKVVVMGEVKAGKSTLLNAFAAEQLSPMNVSEATASILEIVYSEKPYGKIVMKEDEIKGTPKEIFQLLEEKQNDQFFFKECDHVEIGYPLPNLLNFTLVDTPGLETVTDENSDRTKIYLGKTDVVLWVFNGNHLGQSDIEDALLEVNKFGKPIIAIVNRVDEVDAEPEEITEYMEEQIGMYVKKVFPLSAKMALEGRKNNNQEVVKESGFKDILDYLDKNISKQVDLTKQESVLQSADALLSRDLLKHSGYIDAINFIEKESNEVRDRINENKSMIQRKIMWEFDNWYSRDFLEKERQQLKNLVEDSGALNIKGNLTKVEKEIPVLLSNDNVSEKLNEMIKKTDISFEQLWQGAINNISKDTLLKIQEFQEQAEAKLQMELSQQSFVNDKDVDVVSGATKGALLGGATGAAGALYAAALGPAASVVTLGVAASTMLPPLLIVGAAFGAVSTFMKLKSEKNIAIRNIDEAIQRIKEENKAAIYSTVENLFIERGETISRNLESNILKSFSNNEDFDGLIKLKMAIEKYLYKLKDHQQLLVLENV</sequence>
<dbReference type="Gene3D" id="3.40.50.300">
    <property type="entry name" value="P-loop containing nucleotide triphosphate hydrolases"/>
    <property type="match status" value="1"/>
</dbReference>
<dbReference type="SUPFAM" id="SSF52540">
    <property type="entry name" value="P-loop containing nucleoside triphosphate hydrolases"/>
    <property type="match status" value="1"/>
</dbReference>
<accession>A0ABR8W8T0</accession>
<dbReference type="Pfam" id="PF00350">
    <property type="entry name" value="Dynamin_N"/>
    <property type="match status" value="1"/>
</dbReference>
<dbReference type="Proteomes" id="UP000658980">
    <property type="component" value="Unassembled WGS sequence"/>
</dbReference>
<feature type="domain" description="Dynamin N-terminal" evidence="1">
    <location>
        <begin position="58"/>
        <end position="214"/>
    </location>
</feature>
<dbReference type="RefSeq" id="WP_191713640.1">
    <property type="nucleotide sequence ID" value="NZ_JACSPU010000001.1"/>
</dbReference>